<dbReference type="NCBIfam" id="NF033788">
    <property type="entry name" value="HTH_metalloreg"/>
    <property type="match status" value="1"/>
</dbReference>
<dbReference type="PANTHER" id="PTHR43132:SF2">
    <property type="entry name" value="ARSENICAL RESISTANCE OPERON REPRESSOR ARSR-RELATED"/>
    <property type="match status" value="1"/>
</dbReference>
<evidence type="ECO:0000313" key="5">
    <source>
        <dbReference type="EMBL" id="SNS68149.1"/>
    </source>
</evidence>
<gene>
    <name evidence="5" type="ORF">SAMN06265795_10514</name>
</gene>
<dbReference type="RefSeq" id="WP_089399180.1">
    <property type="nucleotide sequence ID" value="NZ_FZOT01000005.1"/>
</dbReference>
<evidence type="ECO:0000256" key="2">
    <source>
        <dbReference type="ARBA" id="ARBA00023125"/>
    </source>
</evidence>
<dbReference type="InterPro" id="IPR036390">
    <property type="entry name" value="WH_DNA-bd_sf"/>
</dbReference>
<dbReference type="SUPFAM" id="SSF46785">
    <property type="entry name" value="Winged helix' DNA-binding domain"/>
    <property type="match status" value="1"/>
</dbReference>
<proteinExistence type="predicted"/>
<dbReference type="PRINTS" id="PR00778">
    <property type="entry name" value="HTHARSR"/>
</dbReference>
<reference evidence="5 6" key="1">
    <citation type="submission" date="2017-06" db="EMBL/GenBank/DDBJ databases">
        <authorList>
            <person name="Kim H.J."/>
            <person name="Triplett B.A."/>
        </authorList>
    </citation>
    <scope>NUCLEOTIDE SEQUENCE [LARGE SCALE GENOMIC DNA]</scope>
    <source>
        <strain evidence="5 6">U15</strain>
    </source>
</reference>
<dbReference type="Gene3D" id="1.10.10.10">
    <property type="entry name" value="Winged helix-like DNA-binding domain superfamily/Winged helix DNA-binding domain"/>
    <property type="match status" value="1"/>
</dbReference>
<protein>
    <submittedName>
        <fullName evidence="5">Transcriptional regulator, ArsR family</fullName>
    </submittedName>
</protein>
<keyword evidence="1" id="KW-0805">Transcription regulation</keyword>
<dbReference type="InterPro" id="IPR011991">
    <property type="entry name" value="ArsR-like_HTH"/>
</dbReference>
<keyword evidence="3" id="KW-0804">Transcription</keyword>
<name>A0A239GG91_9BURK</name>
<dbReference type="CDD" id="cd00090">
    <property type="entry name" value="HTH_ARSR"/>
    <property type="match status" value="1"/>
</dbReference>
<dbReference type="InterPro" id="IPR051011">
    <property type="entry name" value="Metal_resp_trans_reg"/>
</dbReference>
<dbReference type="AlphaFoldDB" id="A0A239GG91"/>
<accession>A0A239GG91</accession>
<keyword evidence="2" id="KW-0238">DNA-binding</keyword>
<evidence type="ECO:0000256" key="1">
    <source>
        <dbReference type="ARBA" id="ARBA00023015"/>
    </source>
</evidence>
<dbReference type="InterPro" id="IPR001845">
    <property type="entry name" value="HTH_ArsR_DNA-bd_dom"/>
</dbReference>
<dbReference type="Proteomes" id="UP000198284">
    <property type="component" value="Unassembled WGS sequence"/>
</dbReference>
<dbReference type="GO" id="GO:0003700">
    <property type="term" value="F:DNA-binding transcription factor activity"/>
    <property type="evidence" value="ECO:0007669"/>
    <property type="project" value="InterPro"/>
</dbReference>
<dbReference type="EMBL" id="FZOT01000005">
    <property type="protein sequence ID" value="SNS68149.1"/>
    <property type="molecule type" value="Genomic_DNA"/>
</dbReference>
<dbReference type="Pfam" id="PF12840">
    <property type="entry name" value="HTH_20"/>
    <property type="match status" value="1"/>
</dbReference>
<dbReference type="GO" id="GO:0003677">
    <property type="term" value="F:DNA binding"/>
    <property type="evidence" value="ECO:0007669"/>
    <property type="project" value="UniProtKB-KW"/>
</dbReference>
<sequence>MDFPSAVHALGALANEHRLTVFRLLVQTGPQGLTAGALSSELQIPASSLSFHLKDMLNAGLLQARHEGRQIIYSARFETMNQLIAFLTENCCGGNPCLPAATVSACSASPDGTCP</sequence>
<feature type="domain" description="HTH arsR-type" evidence="4">
    <location>
        <begin position="1"/>
        <end position="95"/>
    </location>
</feature>
<evidence type="ECO:0000313" key="6">
    <source>
        <dbReference type="Proteomes" id="UP000198284"/>
    </source>
</evidence>
<dbReference type="SMART" id="SM00418">
    <property type="entry name" value="HTH_ARSR"/>
    <property type="match status" value="1"/>
</dbReference>
<dbReference type="PANTHER" id="PTHR43132">
    <property type="entry name" value="ARSENICAL RESISTANCE OPERON REPRESSOR ARSR-RELATED"/>
    <property type="match status" value="1"/>
</dbReference>
<dbReference type="InterPro" id="IPR036388">
    <property type="entry name" value="WH-like_DNA-bd_sf"/>
</dbReference>
<organism evidence="5 6">
    <name type="scientific">Noviherbaspirillum humi</name>
    <dbReference type="NCBI Taxonomy" id="1688639"/>
    <lineage>
        <taxon>Bacteria</taxon>
        <taxon>Pseudomonadati</taxon>
        <taxon>Pseudomonadota</taxon>
        <taxon>Betaproteobacteria</taxon>
        <taxon>Burkholderiales</taxon>
        <taxon>Oxalobacteraceae</taxon>
        <taxon>Noviherbaspirillum</taxon>
    </lineage>
</organism>
<evidence type="ECO:0000259" key="4">
    <source>
        <dbReference type="PROSITE" id="PS50987"/>
    </source>
</evidence>
<evidence type="ECO:0000256" key="3">
    <source>
        <dbReference type="ARBA" id="ARBA00023163"/>
    </source>
</evidence>
<keyword evidence="6" id="KW-1185">Reference proteome</keyword>
<dbReference type="PROSITE" id="PS50987">
    <property type="entry name" value="HTH_ARSR_2"/>
    <property type="match status" value="1"/>
</dbReference>
<dbReference type="OrthoDB" id="5297460at2"/>